<comment type="caution">
    <text evidence="1">The sequence shown here is derived from an EMBL/GenBank/DDBJ whole genome shotgun (WGS) entry which is preliminary data.</text>
</comment>
<reference evidence="1" key="1">
    <citation type="submission" date="2021-06" db="EMBL/GenBank/DDBJ databases">
        <authorList>
            <person name="Kallberg Y."/>
            <person name="Tangrot J."/>
            <person name="Rosling A."/>
        </authorList>
    </citation>
    <scope>NUCLEOTIDE SEQUENCE</scope>
    <source>
        <strain evidence="1">AZ414A</strain>
    </source>
</reference>
<keyword evidence="2" id="KW-1185">Reference proteome</keyword>
<dbReference type="EMBL" id="CAJVPK010000888">
    <property type="protein sequence ID" value="CAG8557210.1"/>
    <property type="molecule type" value="Genomic_DNA"/>
</dbReference>
<name>A0A9N9B8S5_9GLOM</name>
<proteinExistence type="predicted"/>
<organism evidence="1 2">
    <name type="scientific">Diversispora eburnea</name>
    <dbReference type="NCBI Taxonomy" id="1213867"/>
    <lineage>
        <taxon>Eukaryota</taxon>
        <taxon>Fungi</taxon>
        <taxon>Fungi incertae sedis</taxon>
        <taxon>Mucoromycota</taxon>
        <taxon>Glomeromycotina</taxon>
        <taxon>Glomeromycetes</taxon>
        <taxon>Diversisporales</taxon>
        <taxon>Diversisporaceae</taxon>
        <taxon>Diversispora</taxon>
    </lineage>
</organism>
<dbReference type="AlphaFoldDB" id="A0A9N9B8S5"/>
<dbReference type="OrthoDB" id="2431539at2759"/>
<evidence type="ECO:0000313" key="2">
    <source>
        <dbReference type="Proteomes" id="UP000789706"/>
    </source>
</evidence>
<gene>
    <name evidence="1" type="ORF">DEBURN_LOCUS7401</name>
</gene>
<dbReference type="Proteomes" id="UP000789706">
    <property type="component" value="Unassembled WGS sequence"/>
</dbReference>
<accession>A0A9N9B8S5</accession>
<protein>
    <submittedName>
        <fullName evidence="1">10208_t:CDS:1</fullName>
    </submittedName>
</protein>
<evidence type="ECO:0000313" key="1">
    <source>
        <dbReference type="EMBL" id="CAG8557210.1"/>
    </source>
</evidence>
<sequence>MSNINITLDKLVVTDNIVPELHYGIYIYDCSLQPGYICEGKGQCSGIATSDSAVTTSVYQIVFNSKTKFSELLYLGLDQLETSQKLLGVSFHPLIIELEKIVIFNSSLKKLHIQIK</sequence>